<dbReference type="InterPro" id="IPR059120">
    <property type="entry name" value="Cullin-like_AB"/>
</dbReference>
<dbReference type="Gene3D" id="1.20.1310.10">
    <property type="entry name" value="Cullin Repeats"/>
    <property type="match status" value="2"/>
</dbReference>
<dbReference type="InterPro" id="IPR019559">
    <property type="entry name" value="Cullin_neddylation_domain"/>
</dbReference>
<evidence type="ECO:0000256" key="4">
    <source>
        <dbReference type="RuleBase" id="RU003829"/>
    </source>
</evidence>
<protein>
    <recommendedName>
        <fullName evidence="5">Cullin family profile domain-containing protein</fullName>
    </recommendedName>
</protein>
<dbReference type="Pfam" id="PF10557">
    <property type="entry name" value="Cullin_Nedd8"/>
    <property type="match status" value="1"/>
</dbReference>
<dbReference type="GO" id="GO:0006511">
    <property type="term" value="P:ubiquitin-dependent protein catabolic process"/>
    <property type="evidence" value="ECO:0007669"/>
    <property type="project" value="InterPro"/>
</dbReference>
<dbReference type="SUPFAM" id="SSF74788">
    <property type="entry name" value="Cullin repeat-like"/>
    <property type="match status" value="1"/>
</dbReference>
<dbReference type="Gene3D" id="1.10.10.10">
    <property type="entry name" value="Winged helix-like DNA-binding domain superfamily/Winged helix DNA-binding domain"/>
    <property type="match status" value="1"/>
</dbReference>
<gene>
    <name evidence="6" type="ORF">BOKJ2_LOCUS927</name>
</gene>
<comment type="caution">
    <text evidence="6">The sequence shown here is derived from an EMBL/GenBank/DDBJ whole genome shotgun (WGS) entry which is preliminary data.</text>
</comment>
<dbReference type="InterPro" id="IPR036388">
    <property type="entry name" value="WH-like_DNA-bd_sf"/>
</dbReference>
<dbReference type="SMART" id="SM00182">
    <property type="entry name" value="CULLIN"/>
    <property type="match status" value="1"/>
</dbReference>
<dbReference type="Proteomes" id="UP000783686">
    <property type="component" value="Unassembled WGS sequence"/>
</dbReference>
<dbReference type="SMART" id="SM00884">
    <property type="entry name" value="Cullin_Nedd8"/>
    <property type="match status" value="1"/>
</dbReference>
<dbReference type="EMBL" id="CAJFCW020000001">
    <property type="protein sequence ID" value="CAG9080990.1"/>
    <property type="molecule type" value="Genomic_DNA"/>
</dbReference>
<comment type="similarity">
    <text evidence="1 3 4">Belongs to the cullin family.</text>
</comment>
<evidence type="ECO:0000256" key="3">
    <source>
        <dbReference type="PROSITE-ProRule" id="PRU00330"/>
    </source>
</evidence>
<organism evidence="6 7">
    <name type="scientific">Bursaphelenchus okinawaensis</name>
    <dbReference type="NCBI Taxonomy" id="465554"/>
    <lineage>
        <taxon>Eukaryota</taxon>
        <taxon>Metazoa</taxon>
        <taxon>Ecdysozoa</taxon>
        <taxon>Nematoda</taxon>
        <taxon>Chromadorea</taxon>
        <taxon>Rhabditida</taxon>
        <taxon>Tylenchina</taxon>
        <taxon>Tylenchomorpha</taxon>
        <taxon>Aphelenchoidea</taxon>
        <taxon>Aphelenchoididae</taxon>
        <taxon>Bursaphelenchus</taxon>
    </lineage>
</organism>
<proteinExistence type="inferred from homology"/>
<dbReference type="InterPro" id="IPR045093">
    <property type="entry name" value="Cullin"/>
</dbReference>
<dbReference type="Pfam" id="PF26557">
    <property type="entry name" value="Cullin_AB"/>
    <property type="match status" value="1"/>
</dbReference>
<dbReference type="SUPFAM" id="SSF46785">
    <property type="entry name" value="Winged helix' DNA-binding domain"/>
    <property type="match status" value="1"/>
</dbReference>
<dbReference type="InterPro" id="IPR016158">
    <property type="entry name" value="Cullin_homology"/>
</dbReference>
<evidence type="ECO:0000313" key="6">
    <source>
        <dbReference type="EMBL" id="CAD5206243.1"/>
    </source>
</evidence>
<dbReference type="GO" id="GO:0031625">
    <property type="term" value="F:ubiquitin protein ligase binding"/>
    <property type="evidence" value="ECO:0007669"/>
    <property type="project" value="InterPro"/>
</dbReference>
<dbReference type="PANTHER" id="PTHR11932">
    <property type="entry name" value="CULLIN"/>
    <property type="match status" value="1"/>
</dbReference>
<dbReference type="Proteomes" id="UP000614601">
    <property type="component" value="Unassembled WGS sequence"/>
</dbReference>
<keyword evidence="2" id="KW-0833">Ubl conjugation pathway</keyword>
<dbReference type="EMBL" id="CAJFDH010000001">
    <property type="protein sequence ID" value="CAD5206243.1"/>
    <property type="molecule type" value="Genomic_DNA"/>
</dbReference>
<dbReference type="InterPro" id="IPR001373">
    <property type="entry name" value="Cullin_N"/>
</dbReference>
<evidence type="ECO:0000256" key="2">
    <source>
        <dbReference type="ARBA" id="ARBA00022786"/>
    </source>
</evidence>
<dbReference type="Pfam" id="PF00888">
    <property type="entry name" value="Cullin"/>
    <property type="match status" value="1"/>
</dbReference>
<dbReference type="Gene3D" id="3.30.230.130">
    <property type="entry name" value="Cullin, Chain C, Domain 2"/>
    <property type="match status" value="1"/>
</dbReference>
<dbReference type="PROSITE" id="PS50069">
    <property type="entry name" value="CULLIN_2"/>
    <property type="match status" value="1"/>
</dbReference>
<dbReference type="InterPro" id="IPR036317">
    <property type="entry name" value="Cullin_homology_sf"/>
</dbReference>
<keyword evidence="7" id="KW-1185">Reference proteome</keyword>
<dbReference type="InterPro" id="IPR036390">
    <property type="entry name" value="WH_DNA-bd_sf"/>
</dbReference>
<evidence type="ECO:0000256" key="1">
    <source>
        <dbReference type="ARBA" id="ARBA00006019"/>
    </source>
</evidence>
<accession>A0A811JSI0</accession>
<sequence length="747" mass="85743">MNLEAAKAEDLSGEMYRRLYMTEELEALKLSKADSRIVNTACEDLVKAAEYFYNHPVEKPSLSFITKEFDFIVKSGKVDIYVEKLVEFFKKACAIQLNNAIKGDTSQPLELITFLWKNLLRLVIFVHTHFCPQAFPDVDLRERLVGLAKTVFANQVLAYPLFRNISITHFENTVNVHKSAKALNQISPVFFTTYLQEIPLDYNKNVAEMAESSMHPRKYTQKIVQWLEDEMKAARKMDFTQGQLEHFKKFLYNTFVAGYLTGLLKKDNSFDIVLEHLDCAVFGVWFNLFNRVENGLDQLMALLTDYMTRKAQFFAEKRGKTEKSSLPTITIRDLISFKNVIDQVQTECCKGDSAFQSRIQSELHRVFTSVTKFAEFLVIYFDIELRQNKVDQIDNVLGLVHYVSNKDDFEKLYKIYLGRRLVAINGYNMDLEKVVIDSLKVEFGNAYTRKMEKMFADVATSADLVKEYGAQMGMVPESGALDLKSGLSFSINVITPGFWPQMNSLAPCRLSQKLASAFHSFETFYTTKYPTRKLGLIIYSGYVVIEARFYGPEAIEVTKRKIQQKDDAHHQNVGQFSSKKLVCTPVQCAILDLFNSCSYIDSNKVKSMGDNELRKGIPSLVRAKILVKEVVVDENNNEKEVFYVNDTFTHKKGTINLTKDSRADEAKNKKIDVAKINQACRNLVDAAVVRLMKLQKSMLHDELKQEVVAALDRPVEEKLFKKSIENLIDHHYLSRDTNNIKLYTYVE</sequence>
<dbReference type="AlphaFoldDB" id="A0A811JSI0"/>
<evidence type="ECO:0000259" key="5">
    <source>
        <dbReference type="PROSITE" id="PS50069"/>
    </source>
</evidence>
<dbReference type="OrthoDB" id="27073at2759"/>
<reference evidence="6" key="1">
    <citation type="submission" date="2020-09" db="EMBL/GenBank/DDBJ databases">
        <authorList>
            <person name="Kikuchi T."/>
        </authorList>
    </citation>
    <scope>NUCLEOTIDE SEQUENCE</scope>
    <source>
        <strain evidence="6">SH1</strain>
    </source>
</reference>
<dbReference type="SUPFAM" id="SSF75632">
    <property type="entry name" value="Cullin homology domain"/>
    <property type="match status" value="1"/>
</dbReference>
<feature type="domain" description="Cullin family profile" evidence="5">
    <location>
        <begin position="372"/>
        <end position="610"/>
    </location>
</feature>
<name>A0A811JSI0_9BILA</name>
<dbReference type="InterPro" id="IPR016159">
    <property type="entry name" value="Cullin_repeat-like_dom_sf"/>
</dbReference>
<evidence type="ECO:0000313" key="7">
    <source>
        <dbReference type="Proteomes" id="UP000614601"/>
    </source>
</evidence>